<dbReference type="Proteomes" id="UP000516093">
    <property type="component" value="Chromosome"/>
</dbReference>
<dbReference type="KEGG" id="hqi:H9L05_06205"/>
<dbReference type="AlphaFoldDB" id="A0A7H0GY56"/>
<name>A0A7H0GY56_9BACT</name>
<evidence type="ECO:0000313" key="2">
    <source>
        <dbReference type="Proteomes" id="UP000516093"/>
    </source>
</evidence>
<organism evidence="1 2">
    <name type="scientific">Hymenobacter qilianensis</name>
    <dbReference type="NCBI Taxonomy" id="1385715"/>
    <lineage>
        <taxon>Bacteria</taxon>
        <taxon>Pseudomonadati</taxon>
        <taxon>Bacteroidota</taxon>
        <taxon>Cytophagia</taxon>
        <taxon>Cytophagales</taxon>
        <taxon>Hymenobacteraceae</taxon>
        <taxon>Hymenobacter</taxon>
    </lineage>
</organism>
<dbReference type="EMBL" id="CP060784">
    <property type="protein sequence ID" value="QNP53222.1"/>
    <property type="molecule type" value="Genomic_DNA"/>
</dbReference>
<evidence type="ECO:0000313" key="1">
    <source>
        <dbReference type="EMBL" id="QNP53222.1"/>
    </source>
</evidence>
<dbReference type="RefSeq" id="WP_187733442.1">
    <property type="nucleotide sequence ID" value="NZ_BMFN01000001.1"/>
</dbReference>
<proteinExistence type="predicted"/>
<evidence type="ECO:0008006" key="3">
    <source>
        <dbReference type="Google" id="ProtNLM"/>
    </source>
</evidence>
<reference evidence="1 2" key="1">
    <citation type="submission" date="2020-08" db="EMBL/GenBank/DDBJ databases">
        <title>Genome sequence of Hymenobacter qilianensis JCM 19763T.</title>
        <authorList>
            <person name="Hyun D.-W."/>
            <person name="Bae J.-W."/>
        </authorList>
    </citation>
    <scope>NUCLEOTIDE SEQUENCE [LARGE SCALE GENOMIC DNA]</scope>
    <source>
        <strain evidence="1 2">JCM 19763</strain>
    </source>
</reference>
<accession>A0A7H0GY56</accession>
<protein>
    <recommendedName>
        <fullName evidence="3">MAE-28990/MAE-18760-like HEPN domain-containing protein</fullName>
    </recommendedName>
</protein>
<gene>
    <name evidence="1" type="ORF">H9L05_06205</name>
</gene>
<keyword evidence="2" id="KW-1185">Reference proteome</keyword>
<sequence length="203" mass="23383">MTQQILDNFLDETLKVRHFDRDNQLSFSRRNINLWQLHILTESVFLKSFRNYENYLRDIFTNYCCEAATVSGTAVVSFLKPRDSDHAETLLKSAMPFLDWSSPISVISRAEVYLQDGIPVKSILIAKTQNLKNYKLIRNHIAHNSKESSLEYNKVLKSYFSTFPLTPPPPGEFLLMPSKKAANKYNLILFFDEIEAVAKAIAQ</sequence>